<dbReference type="Gene3D" id="3.30.70.270">
    <property type="match status" value="2"/>
</dbReference>
<dbReference type="AlphaFoldDB" id="A0AAW2WBH9"/>
<gene>
    <name evidence="2" type="ORF">Slati_2381200</name>
</gene>
<dbReference type="InterPro" id="IPR000477">
    <property type="entry name" value="RT_dom"/>
</dbReference>
<dbReference type="PANTHER" id="PTHR37984">
    <property type="entry name" value="PROTEIN CBG26694"/>
    <property type="match status" value="1"/>
</dbReference>
<dbReference type="Pfam" id="PF00078">
    <property type="entry name" value="RVT_1"/>
    <property type="match status" value="1"/>
</dbReference>
<reference evidence="2" key="1">
    <citation type="submission" date="2020-06" db="EMBL/GenBank/DDBJ databases">
        <authorList>
            <person name="Li T."/>
            <person name="Hu X."/>
            <person name="Zhang T."/>
            <person name="Song X."/>
            <person name="Zhang H."/>
            <person name="Dai N."/>
            <person name="Sheng W."/>
            <person name="Hou X."/>
            <person name="Wei L."/>
        </authorList>
    </citation>
    <scope>NUCLEOTIDE SEQUENCE</scope>
    <source>
        <strain evidence="2">KEN1</strain>
        <tissue evidence="2">Leaf</tissue>
    </source>
</reference>
<dbReference type="SUPFAM" id="SSF56672">
    <property type="entry name" value="DNA/RNA polymerases"/>
    <property type="match status" value="1"/>
</dbReference>
<evidence type="ECO:0000313" key="2">
    <source>
        <dbReference type="EMBL" id="KAL0438982.1"/>
    </source>
</evidence>
<accession>A0AAW2WBH9</accession>
<organism evidence="2">
    <name type="scientific">Sesamum latifolium</name>
    <dbReference type="NCBI Taxonomy" id="2727402"/>
    <lineage>
        <taxon>Eukaryota</taxon>
        <taxon>Viridiplantae</taxon>
        <taxon>Streptophyta</taxon>
        <taxon>Embryophyta</taxon>
        <taxon>Tracheophyta</taxon>
        <taxon>Spermatophyta</taxon>
        <taxon>Magnoliopsida</taxon>
        <taxon>eudicotyledons</taxon>
        <taxon>Gunneridae</taxon>
        <taxon>Pentapetalae</taxon>
        <taxon>asterids</taxon>
        <taxon>lamiids</taxon>
        <taxon>Lamiales</taxon>
        <taxon>Pedaliaceae</taxon>
        <taxon>Sesamum</taxon>
    </lineage>
</organism>
<protein>
    <recommendedName>
        <fullName evidence="1">Reverse transcriptase domain-containing protein</fullName>
    </recommendedName>
</protein>
<dbReference type="PANTHER" id="PTHR37984:SF5">
    <property type="entry name" value="PROTEIN NYNRIN-LIKE"/>
    <property type="match status" value="1"/>
</dbReference>
<dbReference type="PROSITE" id="PS50878">
    <property type="entry name" value="RT_POL"/>
    <property type="match status" value="1"/>
</dbReference>
<reference evidence="2" key="2">
    <citation type="journal article" date="2024" name="Plant">
        <title>Genomic evolution and insights into agronomic trait innovations of Sesamum species.</title>
        <authorList>
            <person name="Miao H."/>
            <person name="Wang L."/>
            <person name="Qu L."/>
            <person name="Liu H."/>
            <person name="Sun Y."/>
            <person name="Le M."/>
            <person name="Wang Q."/>
            <person name="Wei S."/>
            <person name="Zheng Y."/>
            <person name="Lin W."/>
            <person name="Duan Y."/>
            <person name="Cao H."/>
            <person name="Xiong S."/>
            <person name="Wang X."/>
            <person name="Wei L."/>
            <person name="Li C."/>
            <person name="Ma Q."/>
            <person name="Ju M."/>
            <person name="Zhao R."/>
            <person name="Li G."/>
            <person name="Mu C."/>
            <person name="Tian Q."/>
            <person name="Mei H."/>
            <person name="Zhang T."/>
            <person name="Gao T."/>
            <person name="Zhang H."/>
        </authorList>
    </citation>
    <scope>NUCLEOTIDE SEQUENCE</scope>
    <source>
        <strain evidence="2">KEN1</strain>
    </source>
</reference>
<feature type="domain" description="Reverse transcriptase" evidence="1">
    <location>
        <begin position="1"/>
        <end position="67"/>
    </location>
</feature>
<dbReference type="InterPro" id="IPR050951">
    <property type="entry name" value="Retrovirus_Pol_polyprotein"/>
</dbReference>
<comment type="caution">
    <text evidence="2">The sequence shown here is derived from an EMBL/GenBank/DDBJ whole genome shotgun (WGS) entry which is preliminary data.</text>
</comment>
<dbReference type="EMBL" id="JACGWN010000008">
    <property type="protein sequence ID" value="KAL0438982.1"/>
    <property type="molecule type" value="Genomic_DNA"/>
</dbReference>
<proteinExistence type="predicted"/>
<evidence type="ECO:0000259" key="1">
    <source>
        <dbReference type="PROSITE" id="PS50878"/>
    </source>
</evidence>
<dbReference type="InterPro" id="IPR043128">
    <property type="entry name" value="Rev_trsase/Diguanyl_cyclase"/>
</dbReference>
<dbReference type="InterPro" id="IPR043502">
    <property type="entry name" value="DNA/RNA_pol_sf"/>
</dbReference>
<sequence>MQNIFDDMLHKKAECYVDDLVVKTKKREEHLVDLKVVFDCLRKYNLKTNHPKCAFGVSSGKFLGFIVPYRGIEVDPAKVDAIQKMPLPRNLKKLRSLQGNLTFIRRFI</sequence>
<name>A0AAW2WBH9_9LAMI</name>